<dbReference type="PROSITE" id="PS51679">
    <property type="entry name" value="SAM_MT_C5"/>
    <property type="match status" value="1"/>
</dbReference>
<comment type="subcellular location">
    <subcellularLocation>
        <location evidence="1">Nucleus</location>
    </subcellularLocation>
</comment>
<keyword evidence="9" id="KW-0238">DNA-binding</keyword>
<gene>
    <name evidence="13" type="ORF">Pyn_28590</name>
</gene>
<evidence type="ECO:0000313" key="13">
    <source>
        <dbReference type="EMBL" id="PQQ02004.1"/>
    </source>
</evidence>
<dbReference type="FunFam" id="3.90.120.10:FF:000002">
    <property type="entry name" value="DNA (cytosine-5)-methyltransferase"/>
    <property type="match status" value="1"/>
</dbReference>
<dbReference type="Gene3D" id="2.130.10.10">
    <property type="entry name" value="YVTN repeat-like/Quinoprotein amine dehydrogenase"/>
    <property type="match status" value="3"/>
</dbReference>
<evidence type="ECO:0000259" key="12">
    <source>
        <dbReference type="Pfam" id="PF08596"/>
    </source>
</evidence>
<evidence type="ECO:0000256" key="8">
    <source>
        <dbReference type="ARBA" id="ARBA00022737"/>
    </source>
</evidence>
<dbReference type="SMART" id="SM00320">
    <property type="entry name" value="WD40"/>
    <property type="match status" value="6"/>
</dbReference>
<dbReference type="GO" id="GO:0005886">
    <property type="term" value="C:plasma membrane"/>
    <property type="evidence" value="ECO:0007669"/>
    <property type="project" value="TreeGrafter"/>
</dbReference>
<evidence type="ECO:0000256" key="6">
    <source>
        <dbReference type="ARBA" id="ARBA00022679"/>
    </source>
</evidence>
<dbReference type="InterPro" id="IPR001525">
    <property type="entry name" value="C5_MeTfrase"/>
</dbReference>
<dbReference type="FunFam" id="3.40.50.150:FF:000108">
    <property type="entry name" value="DNA (cytosine-5)-methyltransferase"/>
    <property type="match status" value="1"/>
</dbReference>
<dbReference type="Pfam" id="PF08596">
    <property type="entry name" value="Lgl_C"/>
    <property type="match status" value="1"/>
</dbReference>
<dbReference type="Gene3D" id="3.90.120.10">
    <property type="entry name" value="DNA Methylase, subunit A, domain 2"/>
    <property type="match status" value="2"/>
</dbReference>
<dbReference type="SUPFAM" id="SSF53335">
    <property type="entry name" value="S-adenosyl-L-methionine-dependent methyltransferases"/>
    <property type="match status" value="1"/>
</dbReference>
<keyword evidence="6 11" id="KW-0808">Transferase</keyword>
<evidence type="ECO:0000256" key="11">
    <source>
        <dbReference type="PROSITE-ProRule" id="PRU01016"/>
    </source>
</evidence>
<dbReference type="GO" id="GO:0006893">
    <property type="term" value="P:Golgi to plasma membrane transport"/>
    <property type="evidence" value="ECO:0007669"/>
    <property type="project" value="TreeGrafter"/>
</dbReference>
<dbReference type="GO" id="GO:0006887">
    <property type="term" value="P:exocytosis"/>
    <property type="evidence" value="ECO:0007669"/>
    <property type="project" value="UniProtKB-KW"/>
</dbReference>
<dbReference type="InterPro" id="IPR031303">
    <property type="entry name" value="C5_meth_CS"/>
</dbReference>
<dbReference type="InterPro" id="IPR036322">
    <property type="entry name" value="WD40_repeat_dom_sf"/>
</dbReference>
<dbReference type="EC" id="2.1.1.37" evidence="3"/>
<dbReference type="FunFam" id="3.90.120.10:FF:000004">
    <property type="entry name" value="DNA (cytosine-5)-methyltransferase"/>
    <property type="match status" value="1"/>
</dbReference>
<keyword evidence="14" id="KW-1185">Reference proteome</keyword>
<dbReference type="GO" id="GO:0005096">
    <property type="term" value="F:GTPase activator activity"/>
    <property type="evidence" value="ECO:0007669"/>
    <property type="project" value="TreeGrafter"/>
</dbReference>
<evidence type="ECO:0000256" key="5">
    <source>
        <dbReference type="ARBA" id="ARBA00022603"/>
    </source>
</evidence>
<dbReference type="Gene3D" id="3.40.50.150">
    <property type="entry name" value="Vaccinia Virus protein VP39"/>
    <property type="match status" value="1"/>
</dbReference>
<dbReference type="GO" id="GO:0003677">
    <property type="term" value="F:DNA binding"/>
    <property type="evidence" value="ECO:0007669"/>
    <property type="project" value="UniProtKB-KW"/>
</dbReference>
<keyword evidence="4" id="KW-0268">Exocytosis</keyword>
<evidence type="ECO:0000256" key="4">
    <source>
        <dbReference type="ARBA" id="ARBA00022483"/>
    </source>
</evidence>
<evidence type="ECO:0000256" key="10">
    <source>
        <dbReference type="ARBA" id="ARBA00023242"/>
    </source>
</evidence>
<dbReference type="GO" id="GO:0003886">
    <property type="term" value="F:DNA (cytosine-5-)-methyltransferase activity"/>
    <property type="evidence" value="ECO:0007669"/>
    <property type="project" value="UniProtKB-EC"/>
</dbReference>
<evidence type="ECO:0000256" key="7">
    <source>
        <dbReference type="ARBA" id="ARBA00022691"/>
    </source>
</evidence>
<accession>A0A314YD30</accession>
<feature type="domain" description="Lethal giant larvae (Lgl)-like C-terminal" evidence="12">
    <location>
        <begin position="922"/>
        <end position="1138"/>
    </location>
</feature>
<dbReference type="PRINTS" id="PR00105">
    <property type="entry name" value="C5METTRFRASE"/>
</dbReference>
<dbReference type="GO" id="GO:0045159">
    <property type="term" value="F:myosin II binding"/>
    <property type="evidence" value="ECO:0007669"/>
    <property type="project" value="TreeGrafter"/>
</dbReference>
<keyword evidence="10" id="KW-0539">Nucleus</keyword>
<dbReference type="InterPro" id="IPR001680">
    <property type="entry name" value="WD40_rpt"/>
</dbReference>
<evidence type="ECO:0000256" key="1">
    <source>
        <dbReference type="ARBA" id="ARBA00004123"/>
    </source>
</evidence>
<organism evidence="13 14">
    <name type="scientific">Prunus yedoensis var. nudiflora</name>
    <dbReference type="NCBI Taxonomy" id="2094558"/>
    <lineage>
        <taxon>Eukaryota</taxon>
        <taxon>Viridiplantae</taxon>
        <taxon>Streptophyta</taxon>
        <taxon>Embryophyta</taxon>
        <taxon>Tracheophyta</taxon>
        <taxon>Spermatophyta</taxon>
        <taxon>Magnoliopsida</taxon>
        <taxon>eudicotyledons</taxon>
        <taxon>Gunneridae</taxon>
        <taxon>Pentapetalae</taxon>
        <taxon>rosids</taxon>
        <taxon>fabids</taxon>
        <taxon>Rosales</taxon>
        <taxon>Rosaceae</taxon>
        <taxon>Amygdaloideae</taxon>
        <taxon>Amygdaleae</taxon>
        <taxon>Prunus</taxon>
    </lineage>
</organism>
<comment type="similarity">
    <text evidence="11">Belongs to the class I-like SAM-binding methyltransferase superfamily. C5-methyltransferase family.</text>
</comment>
<comment type="caution">
    <text evidence="11">Lacks conserved residue(s) required for the propagation of feature annotation.</text>
</comment>
<dbReference type="PANTHER" id="PTHR10241:SF27">
    <property type="entry name" value="TRANSDUCIN_WD40 REPEAT-LIKE SUPERFAMILY PROTEIN"/>
    <property type="match status" value="1"/>
</dbReference>
<protein>
    <recommendedName>
        <fullName evidence="3">DNA (cytosine-5-)-methyltransferase</fullName>
        <ecNumber evidence="3">2.1.1.37</ecNumber>
    </recommendedName>
</protein>
<dbReference type="GO" id="GO:0005737">
    <property type="term" value="C:cytoplasm"/>
    <property type="evidence" value="ECO:0007669"/>
    <property type="project" value="TreeGrafter"/>
</dbReference>
<dbReference type="InterPro" id="IPR015943">
    <property type="entry name" value="WD40/YVTN_repeat-like_dom_sf"/>
</dbReference>
<reference evidence="13 14" key="1">
    <citation type="submission" date="2018-02" db="EMBL/GenBank/DDBJ databases">
        <title>Draft genome of wild Prunus yedoensis var. nudiflora.</title>
        <authorList>
            <person name="Baek S."/>
            <person name="Kim J.-H."/>
            <person name="Choi K."/>
            <person name="Kim G.-B."/>
            <person name="Cho A."/>
            <person name="Jang H."/>
            <person name="Shin C.-H."/>
            <person name="Yu H.-J."/>
            <person name="Mun J.-H."/>
        </authorList>
    </citation>
    <scope>NUCLEOTIDE SEQUENCE [LARGE SCALE GENOMIC DNA]</scope>
    <source>
        <strain evidence="14">cv. Jeju island</strain>
        <tissue evidence="13">Leaf</tissue>
    </source>
</reference>
<dbReference type="SUPFAM" id="SSF50978">
    <property type="entry name" value="WD40 repeat-like"/>
    <property type="match status" value="2"/>
</dbReference>
<comment type="caution">
    <text evidence="13">The sequence shown here is derived from an EMBL/GenBank/DDBJ whole genome shotgun (WGS) entry which is preliminary data.</text>
</comment>
<dbReference type="AlphaFoldDB" id="A0A314YD30"/>
<comment type="similarity">
    <text evidence="2">Belongs to the WD repeat L(2)GL family.</text>
</comment>
<dbReference type="GO" id="GO:0032259">
    <property type="term" value="P:methylation"/>
    <property type="evidence" value="ECO:0007669"/>
    <property type="project" value="UniProtKB-KW"/>
</dbReference>
<evidence type="ECO:0000256" key="3">
    <source>
        <dbReference type="ARBA" id="ARBA00011975"/>
    </source>
</evidence>
<dbReference type="PROSITE" id="PS00095">
    <property type="entry name" value="C5_MTASE_2"/>
    <property type="match status" value="1"/>
</dbReference>
<proteinExistence type="inferred from homology"/>
<keyword evidence="7 11" id="KW-0949">S-adenosyl-L-methionine</keyword>
<sequence length="1139" mass="125885">MNRFNQSTWSKVQCEMILAFLSFADYFRPKYFLLENVRNFVSFNKGQTFRLTLASLLEMGYQVRFGILEAGAYGVSQSRKRAFIWAAAPGEILPEWPEPMHVFGVPELKITLSGNSQYAAVRSTASGAPFRAITVRDTIGDLPAVGNGASKVNVEYESDPVSWFQKKIRGEMAVLTDHISKEMNELNLIRCQRIPKRPGADWQCLPDEKVKLSTGQIVDLIPWCLPNTAKRHNQWKGLFGRLDWEGNFPTSITDPQPMGKVGMCFHPDQDRILTVRECARSQGFADSYQFSGTILHKHRQIGNAVPPTLAYALGTKLKEAIDSKSLSSQESSLSPSQELSFFGGLSDSENKQSIDQIFLFITIIMFVRKLVEKASKKPGGNSDGLKGSDIDPRLLFHYGIPSGCNMLAYDPIQKILAVSSKDGRIKLFGKDNAQALLESVNAVPSKFLQFVENQGILVNVNSKNHIEIWDIEKNLLADVLAFEEDITSFTVMQRSLYMYVGDSAGNVRVLKLEQEHIVQMKYTIPYSTSHGNPTEVPGDTSVVHVLPQPTAESKRVLIIFRDGIISLWDIRESKTVFTAAGNALQSLHHEGKKVTSACWACPFGSKVAVGYSNGDIFIWSVPTRTELPSEPSTQSTPIFKLNVGYKLDKIPIASLRWAYADGKASRLYVMGGSDTISSNLLQVILLNEHTEGRTIKLGLQLPEPCIDMEIVSSFSEQSKHKQDCFLLLGNSGNIYAYDDCSIEKYLLQSQSKSSPSLPKEVMVKIPFVDSSITVAKFITDNTQMLSFADEDYLLLAKSIPSLFSFETKPKDGTQSNAARFTGFSKVKNLYITGHSDGALNFWDLSCPLLVPILSLKQQSEDDLSLSGIPVTALFFDANSPLIVSGDQSGMVRIFRLKPEPYANVSSFLSLPGSTKKGNDHIIQSVKLLKVNGSVLSVNINHSTGHLAVGSSQGYVSVLDIEGPTVLYQKHIASEISTGIVSLHFQTCSFHGFDKNVLAVATEDSSVLALDSDNGNTLSTSLVHPKKPTRALFMQILDGQDVKRLNLLNGLDLSKGSPVEDGMPKQSLLLLCSEKAAYVYSFTHVMQGVKKVIHKKKFQASCCWASTFYTSSDVGLILLFTSGKVEIRSLPELSLIRRHQ</sequence>
<evidence type="ECO:0000256" key="9">
    <source>
        <dbReference type="ARBA" id="ARBA00023125"/>
    </source>
</evidence>
<dbReference type="PANTHER" id="PTHR10241">
    <property type="entry name" value="LETHAL 2 GIANT LARVAE PROTEIN"/>
    <property type="match status" value="1"/>
</dbReference>
<dbReference type="GO" id="GO:0005634">
    <property type="term" value="C:nucleus"/>
    <property type="evidence" value="ECO:0007669"/>
    <property type="project" value="UniProtKB-SubCell"/>
</dbReference>
<name>A0A314YD30_PRUYE</name>
<dbReference type="GO" id="GO:0019905">
    <property type="term" value="F:syntaxin binding"/>
    <property type="evidence" value="ECO:0007669"/>
    <property type="project" value="TreeGrafter"/>
</dbReference>
<evidence type="ECO:0000256" key="2">
    <source>
        <dbReference type="ARBA" id="ARBA00008070"/>
    </source>
</evidence>
<dbReference type="OrthoDB" id="19944at2759"/>
<dbReference type="Pfam" id="PF00145">
    <property type="entry name" value="DNA_methylase"/>
    <property type="match status" value="1"/>
</dbReference>
<dbReference type="STRING" id="2094558.A0A314YD30"/>
<dbReference type="EMBL" id="PJQY01001513">
    <property type="protein sequence ID" value="PQQ02004.1"/>
    <property type="molecule type" value="Genomic_DNA"/>
</dbReference>
<keyword evidence="8" id="KW-0677">Repeat</keyword>
<dbReference type="Proteomes" id="UP000250321">
    <property type="component" value="Unassembled WGS sequence"/>
</dbReference>
<keyword evidence="5 11" id="KW-0489">Methyltransferase</keyword>
<evidence type="ECO:0000313" key="14">
    <source>
        <dbReference type="Proteomes" id="UP000250321"/>
    </source>
</evidence>
<dbReference type="InterPro" id="IPR013905">
    <property type="entry name" value="Lgl_C_dom"/>
</dbReference>
<dbReference type="InterPro" id="IPR029063">
    <property type="entry name" value="SAM-dependent_MTases_sf"/>
</dbReference>